<feature type="region of interest" description="Disordered" evidence="1">
    <location>
        <begin position="49"/>
        <end position="79"/>
    </location>
</feature>
<feature type="signal peptide" evidence="3">
    <location>
        <begin position="1"/>
        <end position="29"/>
    </location>
</feature>
<keyword evidence="2" id="KW-0472">Membrane</keyword>
<feature type="chain" id="PRO_5047494456" description="LPXTG cell wall anchor domain-containing protein" evidence="3">
    <location>
        <begin position="30"/>
        <end position="120"/>
    </location>
</feature>
<feature type="transmembrane region" description="Helical" evidence="2">
    <location>
        <begin position="85"/>
        <end position="106"/>
    </location>
</feature>
<keyword evidence="5" id="KW-1185">Reference proteome</keyword>
<dbReference type="Proteomes" id="UP001252875">
    <property type="component" value="Unassembled WGS sequence"/>
</dbReference>
<evidence type="ECO:0000313" key="5">
    <source>
        <dbReference type="Proteomes" id="UP001252875"/>
    </source>
</evidence>
<evidence type="ECO:0000256" key="1">
    <source>
        <dbReference type="SAM" id="MobiDB-lite"/>
    </source>
</evidence>
<evidence type="ECO:0000313" key="4">
    <source>
        <dbReference type="EMBL" id="MDT2600933.1"/>
    </source>
</evidence>
<sequence>MKQQLMRIFACLFLSLFVFLANTSIGYGAQELENNKNGSTGKVGFYLEDTKTSESNTKEETVSKTRPSSDSRSQSNKRFPQTGSLLKWSTVGIGIGIVVFCIMLYLTKLVKHLLFYYKKN</sequence>
<keyword evidence="2" id="KW-0812">Transmembrane</keyword>
<comment type="caution">
    <text evidence="4">The sequence shown here is derived from an EMBL/GenBank/DDBJ whole genome shotgun (WGS) entry which is preliminary data.</text>
</comment>
<feature type="compositionally biased region" description="Polar residues" evidence="1">
    <location>
        <begin position="70"/>
        <end position="79"/>
    </location>
</feature>
<reference evidence="4 5" key="1">
    <citation type="submission" date="2023-03" db="EMBL/GenBank/DDBJ databases">
        <authorList>
            <person name="Shen W."/>
            <person name="Cai J."/>
        </authorList>
    </citation>
    <scope>NUCLEOTIDE SEQUENCE [LARGE SCALE GENOMIC DNA]</scope>
    <source>
        <strain evidence="4 5">D6-4</strain>
    </source>
</reference>
<organism evidence="4 5">
    <name type="scientific">Enterococcus hulanensis</name>
    <dbReference type="NCBI Taxonomy" id="2559929"/>
    <lineage>
        <taxon>Bacteria</taxon>
        <taxon>Bacillati</taxon>
        <taxon>Bacillota</taxon>
        <taxon>Bacilli</taxon>
        <taxon>Lactobacillales</taxon>
        <taxon>Enterococcaceae</taxon>
        <taxon>Enterococcus</taxon>
    </lineage>
</organism>
<dbReference type="RefSeq" id="WP_311822978.1">
    <property type="nucleotide sequence ID" value="NZ_JARPYE010000002.1"/>
</dbReference>
<keyword evidence="2" id="KW-1133">Transmembrane helix</keyword>
<protein>
    <recommendedName>
        <fullName evidence="6">LPXTG cell wall anchor domain-containing protein</fullName>
    </recommendedName>
</protein>
<name>A0ABU3F330_9ENTE</name>
<feature type="compositionally biased region" description="Basic and acidic residues" evidence="1">
    <location>
        <begin position="49"/>
        <end position="69"/>
    </location>
</feature>
<proteinExistence type="predicted"/>
<evidence type="ECO:0000256" key="3">
    <source>
        <dbReference type="SAM" id="SignalP"/>
    </source>
</evidence>
<keyword evidence="3" id="KW-0732">Signal</keyword>
<evidence type="ECO:0008006" key="6">
    <source>
        <dbReference type="Google" id="ProtNLM"/>
    </source>
</evidence>
<gene>
    <name evidence="4" type="ORF">P7D85_14195</name>
</gene>
<evidence type="ECO:0000256" key="2">
    <source>
        <dbReference type="SAM" id="Phobius"/>
    </source>
</evidence>
<dbReference type="EMBL" id="JARPYI010000008">
    <property type="protein sequence ID" value="MDT2600933.1"/>
    <property type="molecule type" value="Genomic_DNA"/>
</dbReference>
<accession>A0ABU3F330</accession>